<evidence type="ECO:0000313" key="3">
    <source>
        <dbReference type="Proteomes" id="UP001431221"/>
    </source>
</evidence>
<organism evidence="2 3">
    <name type="scientific">Roseibium sediminicola</name>
    <dbReference type="NCBI Taxonomy" id="2933272"/>
    <lineage>
        <taxon>Bacteria</taxon>
        <taxon>Pseudomonadati</taxon>
        <taxon>Pseudomonadota</taxon>
        <taxon>Alphaproteobacteria</taxon>
        <taxon>Hyphomicrobiales</taxon>
        <taxon>Stappiaceae</taxon>
        <taxon>Roseibium</taxon>
    </lineage>
</organism>
<dbReference type="RefSeq" id="WP_248159060.1">
    <property type="nucleotide sequence ID" value="NZ_JALNMJ010000026.1"/>
</dbReference>
<sequence length="135" mass="14952">MSVFMLLAATVSAPAQAVHEPARGTAERAEILNALRPMLEARLGPPVEFVVDWMRSGNGWAFVQVSPQRPGGGAINLRQTTYAEQAEYMDGIATFALLRLQYDRWNLIDFAVGPTDVFWQGDPLYAQLPRGLTPY</sequence>
<dbReference type="Proteomes" id="UP001431221">
    <property type="component" value="Unassembled WGS sequence"/>
</dbReference>
<comment type="caution">
    <text evidence="2">The sequence shown here is derived from an EMBL/GenBank/DDBJ whole genome shotgun (WGS) entry which is preliminary data.</text>
</comment>
<proteinExistence type="predicted"/>
<evidence type="ECO:0000313" key="2">
    <source>
        <dbReference type="EMBL" id="MCK7615488.1"/>
    </source>
</evidence>
<dbReference type="EMBL" id="JALNMJ010000026">
    <property type="protein sequence ID" value="MCK7615488.1"/>
    <property type="molecule type" value="Genomic_DNA"/>
</dbReference>
<evidence type="ECO:0000256" key="1">
    <source>
        <dbReference type="SAM" id="SignalP"/>
    </source>
</evidence>
<accession>A0ABT0H1C4</accession>
<name>A0ABT0H1C4_9HYPH</name>
<keyword evidence="3" id="KW-1185">Reference proteome</keyword>
<keyword evidence="1" id="KW-0732">Signal</keyword>
<feature type="signal peptide" evidence="1">
    <location>
        <begin position="1"/>
        <end position="17"/>
    </location>
</feature>
<reference evidence="2" key="1">
    <citation type="submission" date="2022-04" db="EMBL/GenBank/DDBJ databases">
        <title>Roseibium sp. CAU 1639 isolated from mud.</title>
        <authorList>
            <person name="Kim W."/>
        </authorList>
    </citation>
    <scope>NUCLEOTIDE SEQUENCE</scope>
    <source>
        <strain evidence="2">CAU 1639</strain>
    </source>
</reference>
<protein>
    <submittedName>
        <fullName evidence="2">Uncharacterized protein</fullName>
    </submittedName>
</protein>
<gene>
    <name evidence="2" type="ORF">M0H32_25240</name>
</gene>
<feature type="chain" id="PRO_5047489554" evidence="1">
    <location>
        <begin position="18"/>
        <end position="135"/>
    </location>
</feature>